<organism evidence="2 3">
    <name type="scientific">Halteria grandinella</name>
    <dbReference type="NCBI Taxonomy" id="5974"/>
    <lineage>
        <taxon>Eukaryota</taxon>
        <taxon>Sar</taxon>
        <taxon>Alveolata</taxon>
        <taxon>Ciliophora</taxon>
        <taxon>Intramacronucleata</taxon>
        <taxon>Spirotrichea</taxon>
        <taxon>Stichotrichia</taxon>
        <taxon>Sporadotrichida</taxon>
        <taxon>Halteriidae</taxon>
        <taxon>Halteria</taxon>
    </lineage>
</organism>
<dbReference type="AlphaFoldDB" id="A0A8J8NC80"/>
<name>A0A8J8NC80_HALGN</name>
<keyword evidence="3" id="KW-1185">Reference proteome</keyword>
<comment type="caution">
    <text evidence="2">The sequence shown here is derived from an EMBL/GenBank/DDBJ whole genome shotgun (WGS) entry which is preliminary data.</text>
</comment>
<feature type="region of interest" description="Disordered" evidence="1">
    <location>
        <begin position="1"/>
        <end position="23"/>
    </location>
</feature>
<accession>A0A8J8NC80</accession>
<dbReference type="EMBL" id="RRYP01024826">
    <property type="protein sequence ID" value="TNV72029.1"/>
    <property type="molecule type" value="Genomic_DNA"/>
</dbReference>
<evidence type="ECO:0000313" key="2">
    <source>
        <dbReference type="EMBL" id="TNV72029.1"/>
    </source>
</evidence>
<evidence type="ECO:0000313" key="3">
    <source>
        <dbReference type="Proteomes" id="UP000785679"/>
    </source>
</evidence>
<dbReference type="Proteomes" id="UP000785679">
    <property type="component" value="Unassembled WGS sequence"/>
</dbReference>
<gene>
    <name evidence="2" type="ORF">FGO68_gene8957</name>
</gene>
<reference evidence="2" key="1">
    <citation type="submission" date="2019-06" db="EMBL/GenBank/DDBJ databases">
        <authorList>
            <person name="Zheng W."/>
        </authorList>
    </citation>
    <scope>NUCLEOTIDE SEQUENCE</scope>
    <source>
        <strain evidence="2">QDHG01</strain>
    </source>
</reference>
<protein>
    <submittedName>
        <fullName evidence="2">Uncharacterized protein</fullName>
    </submittedName>
</protein>
<proteinExistence type="predicted"/>
<evidence type="ECO:0000256" key="1">
    <source>
        <dbReference type="SAM" id="MobiDB-lite"/>
    </source>
</evidence>
<sequence>MHRDSLSSEGSQGAMPCRELPKSSKQWAQVTVKSALSLRFDGIGQNRMCTKEMYTCELMIITKHALVNQQLIYFTQPLLHL</sequence>